<protein>
    <recommendedName>
        <fullName evidence="5">Carbohydrate porin</fullName>
    </recommendedName>
</protein>
<sequence>MTTKTGIFSLFKGENDYFKRHLLTTSALLSIVLTAMPAWAQESPDDAQARIDALEQQLERVLGVVQDLSAEIKSLKNSTQAVAPAPSPATADGLTPIDLSERLDAVAASVEEANTRIDDVEDIAFDIDERVGSRALVRAFDAKSFDLGGFIHTAATFVDGQENDEFAVNRLFFGLLASAQLSDKWSLFVGQAFMRDSDVNYGDPGNRLDPNFSIVNKTPLMLAYATYEHSDALTVDVGRFLTPHGIINIEHFPAILLDPEQPQFLRPFSGQTIFSNFINGAKVSGQVYKPNGINGTLGYSVYAGTYTENSDSVNYGGRAFWSFGDTGVTIGANLGGGRGMGPIVIMCSMAPTCSMTKGPSSGKTSFSSPMKIWAAIDWLSIPSPHGVSPKAGQRFIALISWMMAPMKGIAKNMPWDLPSSPFHKCICAPLLASIALTPAEGLNRPMLKTISFPRHSHFKGARI</sequence>
<dbReference type="InterPro" id="IPR023614">
    <property type="entry name" value="Porin_dom_sf"/>
</dbReference>
<keyword evidence="2" id="KW-0732">Signal</keyword>
<dbReference type="SUPFAM" id="SSF56935">
    <property type="entry name" value="Porins"/>
    <property type="match status" value="1"/>
</dbReference>
<evidence type="ECO:0000256" key="2">
    <source>
        <dbReference type="SAM" id="SignalP"/>
    </source>
</evidence>
<organism evidence="3 4">
    <name type="scientific">Iodidimonas gelatinilytica</name>
    <dbReference type="NCBI Taxonomy" id="1236966"/>
    <lineage>
        <taxon>Bacteria</taxon>
        <taxon>Pseudomonadati</taxon>
        <taxon>Pseudomonadota</taxon>
        <taxon>Alphaproteobacteria</taxon>
        <taxon>Iodidimonadales</taxon>
        <taxon>Iodidimonadaceae</taxon>
        <taxon>Iodidimonas</taxon>
    </lineage>
</organism>
<dbReference type="Proteomes" id="UP000325187">
    <property type="component" value="Unassembled WGS sequence"/>
</dbReference>
<dbReference type="AlphaFoldDB" id="A0A5A7MVW9"/>
<proteinExistence type="predicted"/>
<evidence type="ECO:0000256" key="1">
    <source>
        <dbReference type="SAM" id="Coils"/>
    </source>
</evidence>
<comment type="caution">
    <text evidence="3">The sequence shown here is derived from an EMBL/GenBank/DDBJ whole genome shotgun (WGS) entry which is preliminary data.</text>
</comment>
<accession>A0A5A7MVW9</accession>
<feature type="chain" id="PRO_5022733907" description="Carbohydrate porin" evidence="2">
    <location>
        <begin position="41"/>
        <end position="463"/>
    </location>
</feature>
<evidence type="ECO:0000313" key="4">
    <source>
        <dbReference type="Proteomes" id="UP000325187"/>
    </source>
</evidence>
<dbReference type="Gene3D" id="2.40.160.10">
    <property type="entry name" value="Porin"/>
    <property type="match status" value="1"/>
</dbReference>
<name>A0A5A7MVW9_9PROT</name>
<keyword evidence="4" id="KW-1185">Reference proteome</keyword>
<feature type="signal peptide" evidence="2">
    <location>
        <begin position="1"/>
        <end position="40"/>
    </location>
</feature>
<keyword evidence="1" id="KW-0175">Coiled coil</keyword>
<gene>
    <name evidence="3" type="ORF">JCM17845_06000</name>
</gene>
<dbReference type="EMBL" id="BKCM01000002">
    <property type="protein sequence ID" value="GEQ99976.1"/>
    <property type="molecule type" value="Genomic_DNA"/>
</dbReference>
<feature type="coiled-coil region" evidence="1">
    <location>
        <begin position="51"/>
        <end position="78"/>
    </location>
</feature>
<evidence type="ECO:0000313" key="3">
    <source>
        <dbReference type="EMBL" id="GEQ99976.1"/>
    </source>
</evidence>
<reference evidence="3 4" key="1">
    <citation type="submission" date="2019-09" db="EMBL/GenBank/DDBJ databases">
        <title>NBRP : Genome information of microbial organism related human and environment.</title>
        <authorList>
            <person name="Hattori M."/>
            <person name="Oshima K."/>
            <person name="Inaba H."/>
            <person name="Suda W."/>
            <person name="Sakamoto M."/>
            <person name="Iino T."/>
            <person name="Kitahara M."/>
            <person name="Oshida Y."/>
            <person name="Iida T."/>
            <person name="Kudo T."/>
            <person name="Itoh T."/>
            <person name="Ohkuma M."/>
        </authorList>
    </citation>
    <scope>NUCLEOTIDE SEQUENCE [LARGE SCALE GENOMIC DNA]</scope>
    <source>
        <strain evidence="3 4">Mie-1</strain>
    </source>
</reference>
<evidence type="ECO:0008006" key="5">
    <source>
        <dbReference type="Google" id="ProtNLM"/>
    </source>
</evidence>